<dbReference type="AlphaFoldDB" id="A0A3D9H1N7"/>
<dbReference type="RefSeq" id="WP_115939711.1">
    <property type="nucleotide sequence ID" value="NZ_QRDW01000037.1"/>
</dbReference>
<keyword evidence="3" id="KW-1185">Reference proteome</keyword>
<accession>A0A3D9H1N7</accession>
<feature type="transmembrane region" description="Helical" evidence="1">
    <location>
        <begin position="12"/>
        <end position="31"/>
    </location>
</feature>
<reference evidence="2 3" key="1">
    <citation type="submission" date="2018-07" db="EMBL/GenBank/DDBJ databases">
        <title>Genomic Encyclopedia of Type Strains, Phase III (KMG-III): the genomes of soil and plant-associated and newly described type strains.</title>
        <authorList>
            <person name="Whitman W."/>
        </authorList>
    </citation>
    <scope>NUCLEOTIDE SEQUENCE [LARGE SCALE GENOMIC DNA]</scope>
    <source>
        <strain evidence="2 3">CECT 8488</strain>
    </source>
</reference>
<sequence>MNIPEWLKPGIYGMVLGAVVLAVVGFSWGGWMTSGQAIKVADTMADDAVIAALLPICIDSASTDINRTMKIGKIREAADYKRRDALMEAGWATVPGETSPNRDLAKACLDALNIEKQ</sequence>
<proteinExistence type="predicted"/>
<evidence type="ECO:0000256" key="1">
    <source>
        <dbReference type="SAM" id="Phobius"/>
    </source>
</evidence>
<organism evidence="2 3">
    <name type="scientific">Aestuariispira insulae</name>
    <dbReference type="NCBI Taxonomy" id="1461337"/>
    <lineage>
        <taxon>Bacteria</taxon>
        <taxon>Pseudomonadati</taxon>
        <taxon>Pseudomonadota</taxon>
        <taxon>Alphaproteobacteria</taxon>
        <taxon>Rhodospirillales</taxon>
        <taxon>Kiloniellaceae</taxon>
        <taxon>Aestuariispira</taxon>
    </lineage>
</organism>
<comment type="caution">
    <text evidence="2">The sequence shown here is derived from an EMBL/GenBank/DDBJ whole genome shotgun (WGS) entry which is preliminary data.</text>
</comment>
<evidence type="ECO:0000313" key="3">
    <source>
        <dbReference type="Proteomes" id="UP000256845"/>
    </source>
</evidence>
<keyword evidence="1" id="KW-1133">Transmembrane helix</keyword>
<protein>
    <submittedName>
        <fullName evidence="2">Uncharacterized protein</fullName>
    </submittedName>
</protein>
<name>A0A3D9H1N7_9PROT</name>
<dbReference type="Proteomes" id="UP000256845">
    <property type="component" value="Unassembled WGS sequence"/>
</dbReference>
<dbReference type="OrthoDB" id="5514977at2"/>
<keyword evidence="1" id="KW-0812">Transmembrane</keyword>
<evidence type="ECO:0000313" key="2">
    <source>
        <dbReference type="EMBL" id="RED43081.1"/>
    </source>
</evidence>
<gene>
    <name evidence="2" type="ORF">DFP90_1372</name>
</gene>
<keyword evidence="1" id="KW-0472">Membrane</keyword>
<dbReference type="EMBL" id="QRDW01000037">
    <property type="protein sequence ID" value="RED43081.1"/>
    <property type="molecule type" value="Genomic_DNA"/>
</dbReference>